<keyword evidence="1 4" id="KW-0560">Oxidoreductase</keyword>
<dbReference type="SUPFAM" id="SSF52283">
    <property type="entry name" value="Formate/glycerate dehydrogenase catalytic domain-like"/>
    <property type="match status" value="1"/>
</dbReference>
<evidence type="ECO:0000313" key="4">
    <source>
        <dbReference type="EMBL" id="MFC7191482.1"/>
    </source>
</evidence>
<dbReference type="PANTHER" id="PTHR43333:SF1">
    <property type="entry name" value="D-ISOMER SPECIFIC 2-HYDROXYACID DEHYDROGENASE NAD-BINDING DOMAIN-CONTAINING PROTEIN"/>
    <property type="match status" value="1"/>
</dbReference>
<dbReference type="GO" id="GO:0016491">
    <property type="term" value="F:oxidoreductase activity"/>
    <property type="evidence" value="ECO:0007669"/>
    <property type="project" value="UniProtKB-KW"/>
</dbReference>
<dbReference type="EMBL" id="JBHTAX010000001">
    <property type="protein sequence ID" value="MFC7191482.1"/>
    <property type="molecule type" value="Genomic_DNA"/>
</dbReference>
<dbReference type="InterPro" id="IPR036291">
    <property type="entry name" value="NAD(P)-bd_dom_sf"/>
</dbReference>
<dbReference type="InterPro" id="IPR054891">
    <property type="entry name" value="Dhydh_Halo"/>
</dbReference>
<dbReference type="InterPro" id="IPR029753">
    <property type="entry name" value="D-isomer_DH_CS"/>
</dbReference>
<feature type="domain" description="D-isomer specific 2-hydroxyacid dehydrogenase NAD-binding" evidence="3">
    <location>
        <begin position="98"/>
        <end position="273"/>
    </location>
</feature>
<dbReference type="GeneID" id="76201214"/>
<dbReference type="InterPro" id="IPR006140">
    <property type="entry name" value="D-isomer_DH_NAD-bd"/>
</dbReference>
<dbReference type="CDD" id="cd05300">
    <property type="entry name" value="2-Hacid_dh_1"/>
    <property type="match status" value="1"/>
</dbReference>
<gene>
    <name evidence="4" type="primary">ddh</name>
    <name evidence="4" type="ORF">ACFQL7_17860</name>
</gene>
<sequence length="305" mass="33038">MHAAVHDSIAFSFDPQQVADYLEANGLESTIVESGSSVAEYDVVVTFGHEETLFEAPWVHCIRAGIDEFPTDRYAETDTKLTHSPGIHATTIGETVAGMMLSFARRLHRYRDNQHENAWRVESYDAAFTLADETVCVVGLGTLGEGVALRANALGMDVVGVRRRPKPVSGVDSVFLPDDLSDAIADARFVVLCVPLTEDTEAMIGANEFQAMRDDAYLINVARGPVVDENALLDALESGDIAGAGLDAHTEEPLPADSPLWDKEEVILTPHVGALTDSYHEDVGALVVANAERIQRGESMFDRVA</sequence>
<dbReference type="RefSeq" id="WP_264555619.1">
    <property type="nucleotide sequence ID" value="NZ_CP109979.1"/>
</dbReference>
<accession>A0ABD5YRE5</accession>
<dbReference type="Gene3D" id="3.40.50.720">
    <property type="entry name" value="NAD(P)-binding Rossmann-like Domain"/>
    <property type="match status" value="2"/>
</dbReference>
<proteinExistence type="predicted"/>
<dbReference type="NCBIfam" id="NF041369">
    <property type="entry name" value="Dhydh_Halo"/>
    <property type="match status" value="1"/>
</dbReference>
<dbReference type="EC" id="1.1.1.-" evidence="4"/>
<comment type="caution">
    <text evidence="4">The sequence shown here is derived from an EMBL/GenBank/DDBJ whole genome shotgun (WGS) entry which is preliminary data.</text>
</comment>
<protein>
    <submittedName>
        <fullName evidence="4">D-2-hydroxyacid dehydrogenase</fullName>
        <ecNumber evidence="4">1.1.1.-</ecNumber>
    </submittedName>
</protein>
<dbReference type="Pfam" id="PF02826">
    <property type="entry name" value="2-Hacid_dh_C"/>
    <property type="match status" value="1"/>
</dbReference>
<reference evidence="4 5" key="1">
    <citation type="journal article" date="2019" name="Int. J. Syst. Evol. Microbiol.">
        <title>The Global Catalogue of Microorganisms (GCM) 10K type strain sequencing project: providing services to taxonomists for standard genome sequencing and annotation.</title>
        <authorList>
            <consortium name="The Broad Institute Genomics Platform"/>
            <consortium name="The Broad Institute Genome Sequencing Center for Infectious Disease"/>
            <person name="Wu L."/>
            <person name="Ma J."/>
        </authorList>
    </citation>
    <scope>NUCLEOTIDE SEQUENCE [LARGE SCALE GENOMIC DNA]</scope>
    <source>
        <strain evidence="4 5">RDMS1</strain>
    </source>
</reference>
<evidence type="ECO:0000256" key="1">
    <source>
        <dbReference type="ARBA" id="ARBA00023002"/>
    </source>
</evidence>
<keyword evidence="2" id="KW-0520">NAD</keyword>
<dbReference type="Proteomes" id="UP001596417">
    <property type="component" value="Unassembled WGS sequence"/>
</dbReference>
<evidence type="ECO:0000259" key="3">
    <source>
        <dbReference type="Pfam" id="PF02826"/>
    </source>
</evidence>
<dbReference type="PANTHER" id="PTHR43333">
    <property type="entry name" value="2-HACID_DH_C DOMAIN-CONTAINING PROTEIN"/>
    <property type="match status" value="1"/>
</dbReference>
<name>A0ABD5YRE5_9EURY</name>
<evidence type="ECO:0000313" key="5">
    <source>
        <dbReference type="Proteomes" id="UP001596417"/>
    </source>
</evidence>
<dbReference type="PROSITE" id="PS00671">
    <property type="entry name" value="D_2_HYDROXYACID_DH_3"/>
    <property type="match status" value="1"/>
</dbReference>
<organism evidence="4 5">
    <name type="scientific">Halocatena marina</name>
    <dbReference type="NCBI Taxonomy" id="2934937"/>
    <lineage>
        <taxon>Archaea</taxon>
        <taxon>Methanobacteriati</taxon>
        <taxon>Methanobacteriota</taxon>
        <taxon>Stenosarchaea group</taxon>
        <taxon>Halobacteria</taxon>
        <taxon>Halobacteriales</taxon>
        <taxon>Natronomonadaceae</taxon>
        <taxon>Halocatena</taxon>
    </lineage>
</organism>
<keyword evidence="5" id="KW-1185">Reference proteome</keyword>
<dbReference type="SUPFAM" id="SSF51735">
    <property type="entry name" value="NAD(P)-binding Rossmann-fold domains"/>
    <property type="match status" value="1"/>
</dbReference>
<evidence type="ECO:0000256" key="2">
    <source>
        <dbReference type="ARBA" id="ARBA00023027"/>
    </source>
</evidence>
<dbReference type="AlphaFoldDB" id="A0ABD5YRE5"/>